<dbReference type="GeneID" id="105048178"/>
<comment type="similarity">
    <text evidence="1">Belongs to the 'GDSL' lipolytic enzyme family.</text>
</comment>
<dbReference type="AlphaFoldDB" id="A0A6I9RN75"/>
<dbReference type="PANTHER" id="PTHR22835">
    <property type="entry name" value="ZINC FINGER FYVE DOMAIN CONTAINING PROTEIN"/>
    <property type="match status" value="1"/>
</dbReference>
<dbReference type="Pfam" id="PF00657">
    <property type="entry name" value="Lipase_GDSL"/>
    <property type="match status" value="1"/>
</dbReference>
<evidence type="ECO:0000256" key="4">
    <source>
        <dbReference type="ARBA" id="ARBA00023180"/>
    </source>
</evidence>
<dbReference type="Proteomes" id="UP000504607">
    <property type="component" value="Chromosome 7"/>
</dbReference>
<keyword evidence="6" id="KW-1185">Reference proteome</keyword>
<dbReference type="FunCoup" id="A0A6I9RN75">
    <property type="interactions" value="40"/>
</dbReference>
<dbReference type="OrthoDB" id="1600564at2759"/>
<evidence type="ECO:0000256" key="5">
    <source>
        <dbReference type="SAM" id="SignalP"/>
    </source>
</evidence>
<dbReference type="PANTHER" id="PTHR22835:SF659">
    <property type="entry name" value="GDSL LIPASE_ACYLHYDROLASE, PUTATIVE (AFU_ORTHOLOGUE AFUA_2G00510)-RELATED"/>
    <property type="match status" value="1"/>
</dbReference>
<keyword evidence="2 5" id="KW-0732">Signal</keyword>
<keyword evidence="4" id="KW-0325">Glycoprotein</keyword>
<dbReference type="InterPro" id="IPR001087">
    <property type="entry name" value="GDSL"/>
</dbReference>
<dbReference type="Gene3D" id="3.40.50.1110">
    <property type="entry name" value="SGNH hydrolase"/>
    <property type="match status" value="1"/>
</dbReference>
<gene>
    <name evidence="7" type="primary">LOC105048178</name>
</gene>
<organism evidence="6 7">
    <name type="scientific">Elaeis guineensis var. tenera</name>
    <name type="common">Oil palm</name>
    <dbReference type="NCBI Taxonomy" id="51953"/>
    <lineage>
        <taxon>Eukaryota</taxon>
        <taxon>Viridiplantae</taxon>
        <taxon>Streptophyta</taxon>
        <taxon>Embryophyta</taxon>
        <taxon>Tracheophyta</taxon>
        <taxon>Spermatophyta</taxon>
        <taxon>Magnoliopsida</taxon>
        <taxon>Liliopsida</taxon>
        <taxon>Arecaceae</taxon>
        <taxon>Arecoideae</taxon>
        <taxon>Cocoseae</taxon>
        <taxon>Elaeidinae</taxon>
        <taxon>Elaeis</taxon>
    </lineage>
</organism>
<sequence>MKPSFLLFLLFSSSLHLSFSVSEPYTAIFSFGDSLADTGNHLVDGPNPILSTTHPPYGMTFFRRPTGRCSDGRLVIDFITEAFGLPLLPPSKAHNTDFHKGANFAITGGTAMSFDYFHNRGLESTVWVNGSLSDQIDWFQDMKPSLCSSPEECKEYFRRCLFVVGEFGGNDYNAFFFAGRGIKQVISNVSVIVGGIVEGVERLINQGAVDLVVPGVFPFGCFPLYLKLYGSKHKEDYGRRSGCLKKFNTLAWYHNEKLRVGLERLQKKYPSTRIVYADYYAAAIRFNLAPKNFGFTHGALKACCGDRSKYNVNMSARCGTSNATVCHDPETYASWDGVHYTEAAHRFIAKGLLEGPYANPPIMSLHSPKDSASFTTK</sequence>
<evidence type="ECO:0000256" key="1">
    <source>
        <dbReference type="ARBA" id="ARBA00008668"/>
    </source>
</evidence>
<dbReference type="SUPFAM" id="SSF52266">
    <property type="entry name" value="SGNH hydrolase"/>
    <property type="match status" value="1"/>
</dbReference>
<dbReference type="InterPro" id="IPR036514">
    <property type="entry name" value="SGNH_hydro_sf"/>
</dbReference>
<keyword evidence="3" id="KW-0378">Hydrolase</keyword>
<name>A0A6I9RN75_ELAGV</name>
<evidence type="ECO:0000256" key="3">
    <source>
        <dbReference type="ARBA" id="ARBA00022801"/>
    </source>
</evidence>
<accession>A0A6I9RN75</accession>
<dbReference type="KEGG" id="egu:105048178"/>
<evidence type="ECO:0000256" key="2">
    <source>
        <dbReference type="ARBA" id="ARBA00022729"/>
    </source>
</evidence>
<evidence type="ECO:0000313" key="6">
    <source>
        <dbReference type="Proteomes" id="UP000504607"/>
    </source>
</evidence>
<feature type="signal peptide" evidence="5">
    <location>
        <begin position="1"/>
        <end position="20"/>
    </location>
</feature>
<dbReference type="CDD" id="cd01837">
    <property type="entry name" value="SGNH_plant_lipase_like"/>
    <property type="match status" value="1"/>
</dbReference>
<protein>
    <submittedName>
        <fullName evidence="7">GDSL esterase/lipase At5g45910</fullName>
    </submittedName>
</protein>
<dbReference type="RefSeq" id="XP_010925693.1">
    <property type="nucleotide sequence ID" value="XM_010927391.3"/>
</dbReference>
<dbReference type="InterPro" id="IPR035669">
    <property type="entry name" value="SGNH_plant_lipase-like"/>
</dbReference>
<dbReference type="GO" id="GO:0016788">
    <property type="term" value="F:hydrolase activity, acting on ester bonds"/>
    <property type="evidence" value="ECO:0007669"/>
    <property type="project" value="InterPro"/>
</dbReference>
<proteinExistence type="inferred from homology"/>
<reference evidence="7" key="1">
    <citation type="submission" date="2025-08" db="UniProtKB">
        <authorList>
            <consortium name="RefSeq"/>
        </authorList>
    </citation>
    <scope>IDENTIFICATION</scope>
</reference>
<feature type="chain" id="PRO_5026731279" evidence="5">
    <location>
        <begin position="21"/>
        <end position="377"/>
    </location>
</feature>
<dbReference type="InParanoid" id="A0A6I9RN75"/>
<evidence type="ECO:0000313" key="7">
    <source>
        <dbReference type="RefSeq" id="XP_010925693.1"/>
    </source>
</evidence>